<dbReference type="KEGG" id="xne:XNC1_1791"/>
<organism evidence="1 2">
    <name type="scientific">Xenorhabdus nematophila (strain ATCC 19061 / DSM 3370 / CCUG 14189 / LMG 1036 / NCIMB 9965 / AN6)</name>
    <dbReference type="NCBI Taxonomy" id="406817"/>
    <lineage>
        <taxon>Bacteria</taxon>
        <taxon>Pseudomonadati</taxon>
        <taxon>Pseudomonadota</taxon>
        <taxon>Gammaproteobacteria</taxon>
        <taxon>Enterobacterales</taxon>
        <taxon>Morganellaceae</taxon>
        <taxon>Xenorhabdus</taxon>
    </lineage>
</organism>
<protein>
    <submittedName>
        <fullName evidence="1">Uncharacterized protein</fullName>
    </submittedName>
</protein>
<sequence length="24" mass="2675">MSHLGADTVFYNHSMNKSTFMAAN</sequence>
<evidence type="ECO:0000313" key="1">
    <source>
        <dbReference type="EMBL" id="CBJ89851.1"/>
    </source>
</evidence>
<evidence type="ECO:0000313" key="2">
    <source>
        <dbReference type="Proteomes" id="UP000008075"/>
    </source>
</evidence>
<gene>
    <name evidence="1" type="ordered locus">XNC1_1791</name>
</gene>
<proteinExistence type="predicted"/>
<accession>D3VCY5</accession>
<reference evidence="1 2" key="1">
    <citation type="journal article" date="2011" name="PLoS ONE">
        <title>The entomopathogenic bacterial endosymbionts xenorhabdus and photorhabdus: convergent lifestyles from divergent genomes.</title>
        <authorList>
            <person name="Chaston J.M."/>
            <person name="Suen G."/>
            <person name="Tucker S.L."/>
            <person name="Andersen A.W."/>
            <person name="Bhasin A."/>
            <person name="Bode E."/>
            <person name="Bode H.B."/>
            <person name="Brachmann A.O."/>
            <person name="Cowles C.E."/>
            <person name="Cowles K.N."/>
            <person name="Darby C."/>
            <person name="de Leon L."/>
            <person name="Drace K."/>
            <person name="Du Z."/>
            <person name="Givaudan A."/>
            <person name="Herbert Tran E.E."/>
            <person name="Jewell K.A."/>
            <person name="Knack J.J."/>
            <person name="Krasomil-Osterfeld K.C."/>
            <person name="Kukor R."/>
            <person name="Lanois A."/>
            <person name="Latreille P."/>
            <person name="Leimgruber N.K."/>
            <person name="Lipke C.M."/>
            <person name="Liu R."/>
            <person name="Lu X."/>
            <person name="Martens E.C."/>
            <person name="Marri P.R."/>
            <person name="Medigue C."/>
            <person name="Menard M.L."/>
            <person name="Miller N.M."/>
            <person name="Morales-Soto N."/>
            <person name="Norton S."/>
            <person name="Ogier J.C."/>
            <person name="Orchard S.S."/>
            <person name="Park D."/>
            <person name="Park Y."/>
            <person name="Qurollo B.A."/>
            <person name="Sugar D.R."/>
            <person name="Richards G.R."/>
            <person name="Rouy Z."/>
            <person name="Slominski B."/>
            <person name="Slominski K."/>
            <person name="Snyder H."/>
            <person name="Tjaden B.C."/>
            <person name="van der Hoeven R."/>
            <person name="Welch R.D."/>
            <person name="Wheeler C."/>
            <person name="Xiang B."/>
            <person name="Barbazuk B."/>
            <person name="Gaudriault S."/>
            <person name="Goodner B."/>
            <person name="Slater S.C."/>
            <person name="Forst S."/>
            <person name="Goldman B.S."/>
            <person name="Goodrich-Blair H."/>
        </authorList>
    </citation>
    <scope>NUCLEOTIDE SEQUENCE [LARGE SCALE GENOMIC DNA]</scope>
    <source>
        <strain evidence="2">ATCC 19061 / DSM 3370 / CCUG 14189 / LMG 1036 / NCIMB 9965 / AN6</strain>
    </source>
</reference>
<keyword evidence="2" id="KW-1185">Reference proteome</keyword>
<dbReference type="Proteomes" id="UP000008075">
    <property type="component" value="Chromosome"/>
</dbReference>
<dbReference type="EMBL" id="FN667742">
    <property type="protein sequence ID" value="CBJ89851.1"/>
    <property type="molecule type" value="Genomic_DNA"/>
</dbReference>
<dbReference type="HOGENOM" id="CLU_3421309_0_0_6"/>
<dbReference type="AlphaFoldDB" id="D3VCY5"/>
<name>D3VCY5_XENNA</name>
<dbReference type="STRING" id="406817.XNC1_1791"/>